<dbReference type="Proteomes" id="UP000032483">
    <property type="component" value="Unassembled WGS sequence"/>
</dbReference>
<proteinExistence type="predicted"/>
<name>A0A0D8J2T0_9FIRM</name>
<dbReference type="RefSeq" id="WP_050004513.1">
    <property type="nucleotide sequence ID" value="NZ_JBGKTX010000012.1"/>
</dbReference>
<comment type="caution">
    <text evidence="2">The sequence shown here is derived from an EMBL/GenBank/DDBJ whole genome shotgun (WGS) entry which is preliminary data.</text>
</comment>
<dbReference type="GeneID" id="42855618"/>
<gene>
    <name evidence="2" type="ORF">TQ39_03070</name>
</gene>
<dbReference type="EMBL" id="JXXK01000002">
    <property type="protein sequence ID" value="KJF41197.1"/>
    <property type="molecule type" value="Genomic_DNA"/>
</dbReference>
<protein>
    <recommendedName>
        <fullName evidence="4">Stage 0 sporulation protein</fullName>
    </recommendedName>
</protein>
<sequence length="100" mass="10987">MSTIIKTNYVAVQFADRSQPGIYSGREYTYIADKRLAVGDIVYADTRLGGTLAKVVAVNVQEHTIDPKIRPLLKHITDGPLPPDKVPQPRPQAVTQMTLG</sequence>
<evidence type="ECO:0008006" key="4">
    <source>
        <dbReference type="Google" id="ProtNLM"/>
    </source>
</evidence>
<feature type="compositionally biased region" description="Pro residues" evidence="1">
    <location>
        <begin position="80"/>
        <end position="90"/>
    </location>
</feature>
<keyword evidence="3" id="KW-1185">Reference proteome</keyword>
<evidence type="ECO:0000256" key="1">
    <source>
        <dbReference type="SAM" id="MobiDB-lite"/>
    </source>
</evidence>
<feature type="region of interest" description="Disordered" evidence="1">
    <location>
        <begin position="78"/>
        <end position="100"/>
    </location>
</feature>
<dbReference type="AlphaFoldDB" id="A0A0D8J2T0"/>
<accession>A0A0D8J2T0</accession>
<evidence type="ECO:0000313" key="3">
    <source>
        <dbReference type="Proteomes" id="UP000032483"/>
    </source>
</evidence>
<evidence type="ECO:0000313" key="2">
    <source>
        <dbReference type="EMBL" id="KJF41197.1"/>
    </source>
</evidence>
<organism evidence="2 3">
    <name type="scientific">Ruthenibacterium lactatiformans</name>
    <dbReference type="NCBI Taxonomy" id="1550024"/>
    <lineage>
        <taxon>Bacteria</taxon>
        <taxon>Bacillati</taxon>
        <taxon>Bacillota</taxon>
        <taxon>Clostridia</taxon>
        <taxon>Eubacteriales</taxon>
        <taxon>Oscillospiraceae</taxon>
        <taxon>Ruthenibacterium</taxon>
    </lineage>
</organism>
<reference evidence="2" key="1">
    <citation type="submission" date="2015-02" db="EMBL/GenBank/DDBJ databases">
        <title>A novel member of the family Ruminococcaceae isolated from human feces.</title>
        <authorList>
            <person name="Shkoporov A.N."/>
            <person name="Chaplin A.V."/>
            <person name="Motuzova O.V."/>
            <person name="Kafarskaia L.I."/>
            <person name="Khokhlova E.V."/>
            <person name="Efimov B.A."/>
        </authorList>
    </citation>
    <scope>NUCLEOTIDE SEQUENCE [LARGE SCALE GENOMIC DNA]</scope>
    <source>
        <strain evidence="2">585-1</strain>
    </source>
</reference>